<evidence type="ECO:0000313" key="4">
    <source>
        <dbReference type="Proteomes" id="UP000626109"/>
    </source>
</evidence>
<name>A0A813LY82_POLGL</name>
<proteinExistence type="predicted"/>
<gene>
    <name evidence="3" type="ORF">PGLA2088_LOCUS49119</name>
</gene>
<feature type="region of interest" description="Disordered" evidence="2">
    <location>
        <begin position="179"/>
        <end position="199"/>
    </location>
</feature>
<evidence type="ECO:0000313" key="3">
    <source>
        <dbReference type="EMBL" id="CAE8738275.1"/>
    </source>
</evidence>
<keyword evidence="1" id="KW-0175">Coiled coil</keyword>
<protein>
    <submittedName>
        <fullName evidence="3">Uncharacterized protein</fullName>
    </submittedName>
</protein>
<feature type="compositionally biased region" description="Low complexity" evidence="2">
    <location>
        <begin position="84"/>
        <end position="112"/>
    </location>
</feature>
<comment type="caution">
    <text evidence="3">The sequence shown here is derived from an EMBL/GenBank/DDBJ whole genome shotgun (WGS) entry which is preliminary data.</text>
</comment>
<organism evidence="3 4">
    <name type="scientific">Polarella glacialis</name>
    <name type="common">Dinoflagellate</name>
    <dbReference type="NCBI Taxonomy" id="89957"/>
    <lineage>
        <taxon>Eukaryota</taxon>
        <taxon>Sar</taxon>
        <taxon>Alveolata</taxon>
        <taxon>Dinophyceae</taxon>
        <taxon>Suessiales</taxon>
        <taxon>Suessiaceae</taxon>
        <taxon>Polarella</taxon>
    </lineage>
</organism>
<dbReference type="AlphaFoldDB" id="A0A813LY82"/>
<feature type="non-terminal residue" evidence="3">
    <location>
        <position position="211"/>
    </location>
</feature>
<feature type="region of interest" description="Disordered" evidence="2">
    <location>
        <begin position="74"/>
        <end position="166"/>
    </location>
</feature>
<accession>A0A813LY82</accession>
<reference evidence="3" key="1">
    <citation type="submission" date="2021-02" db="EMBL/GenBank/DDBJ databases">
        <authorList>
            <person name="Dougan E. K."/>
            <person name="Rhodes N."/>
            <person name="Thang M."/>
            <person name="Chan C."/>
        </authorList>
    </citation>
    <scope>NUCLEOTIDE SEQUENCE</scope>
</reference>
<feature type="coiled-coil region" evidence="1">
    <location>
        <begin position="23"/>
        <end position="50"/>
    </location>
</feature>
<dbReference type="EMBL" id="CAJNNW010036918">
    <property type="protein sequence ID" value="CAE8738275.1"/>
    <property type="molecule type" value="Genomic_DNA"/>
</dbReference>
<sequence>AWDFPLSRSEKVRRLLLVFDTEVSSSECENARLRAENAELRRQLASAEQAPGVASAARNTIVESKADSRRASSSCGFEFEPVSEPASPRAPLLRPRPSQLLSPSEPQRLPLRAFAADDGAQAPSERSAATGDGGGGTGGSPACAASLASSQGDSEALKAPPPSPTAYREALGLDYVVFGKNPRERERSSSQRRNRLDHRRWRWSCAVGTSQ</sequence>
<evidence type="ECO:0000256" key="2">
    <source>
        <dbReference type="SAM" id="MobiDB-lite"/>
    </source>
</evidence>
<dbReference type="Proteomes" id="UP000626109">
    <property type="component" value="Unassembled WGS sequence"/>
</dbReference>
<evidence type="ECO:0000256" key="1">
    <source>
        <dbReference type="SAM" id="Coils"/>
    </source>
</evidence>
<feature type="non-terminal residue" evidence="3">
    <location>
        <position position="1"/>
    </location>
</feature>
<feature type="compositionally biased region" description="Basic residues" evidence="2">
    <location>
        <begin position="190"/>
        <end position="199"/>
    </location>
</feature>